<evidence type="ECO:0000259" key="4">
    <source>
        <dbReference type="SMART" id="SM00563"/>
    </source>
</evidence>
<evidence type="ECO:0000313" key="6">
    <source>
        <dbReference type="Proteomes" id="UP001519305"/>
    </source>
</evidence>
<gene>
    <name evidence="5" type="ORF">JOF33_000159</name>
</gene>
<feature type="compositionally biased region" description="Basic and acidic residues" evidence="3">
    <location>
        <begin position="279"/>
        <end position="292"/>
    </location>
</feature>
<name>A0ABS4U5H8_9CORY</name>
<dbReference type="PANTHER" id="PTHR10434:SF55">
    <property type="entry name" value="POSSIBLE ACYLTRANSFERASE"/>
    <property type="match status" value="1"/>
</dbReference>
<keyword evidence="6" id="KW-1185">Reference proteome</keyword>
<dbReference type="GO" id="GO:0016746">
    <property type="term" value="F:acyltransferase activity"/>
    <property type="evidence" value="ECO:0007669"/>
    <property type="project" value="UniProtKB-KW"/>
</dbReference>
<dbReference type="CDD" id="cd07989">
    <property type="entry name" value="LPLAT_AGPAT-like"/>
    <property type="match status" value="1"/>
</dbReference>
<evidence type="ECO:0000256" key="1">
    <source>
        <dbReference type="ARBA" id="ARBA00022679"/>
    </source>
</evidence>
<evidence type="ECO:0000313" key="5">
    <source>
        <dbReference type="EMBL" id="MBP2331460.1"/>
    </source>
</evidence>
<evidence type="ECO:0000256" key="2">
    <source>
        <dbReference type="ARBA" id="ARBA00023315"/>
    </source>
</evidence>
<dbReference type="Pfam" id="PF01553">
    <property type="entry name" value="Acyltransferase"/>
    <property type="match status" value="1"/>
</dbReference>
<protein>
    <submittedName>
        <fullName evidence="5">1-acyl-sn-glycerol-3-phosphate acyltransferase</fullName>
    </submittedName>
</protein>
<dbReference type="EMBL" id="JAGINY010000001">
    <property type="protein sequence ID" value="MBP2331460.1"/>
    <property type="molecule type" value="Genomic_DNA"/>
</dbReference>
<keyword evidence="1" id="KW-0808">Transferase</keyword>
<dbReference type="Proteomes" id="UP001519305">
    <property type="component" value="Unassembled WGS sequence"/>
</dbReference>
<sequence>MAFDAFNYTKIRGFAVPKSFRPAPLTDEAKEVLYGRITLPVAIAYMRFQGLDITVDGAEHMPVDGGAMVAVNHTGYFDFVYAGIPAFLNGRRLIRFMAKKEIFDNKYAGPLMRAMKHIEVDRLAGRGAYEEAVRRLRAGALVGIFPEATISRSFEIKEFKTGAARLADEAEVPLVPVTIFGSQRVWTKGRKKNLGRVNVPIWIRVGEPIRTTGDAAADTARLHDAMAEQLAALRADYIERYGDEPGAYWLPASLGGSAPTLEEADEMDEKERLERIAKRDAKLAREGKRPGGDGDAGDGTAPEPRER</sequence>
<dbReference type="PANTHER" id="PTHR10434">
    <property type="entry name" value="1-ACYL-SN-GLYCEROL-3-PHOSPHATE ACYLTRANSFERASE"/>
    <property type="match status" value="1"/>
</dbReference>
<dbReference type="RefSeq" id="WP_209651645.1">
    <property type="nucleotide sequence ID" value="NZ_CP047357.1"/>
</dbReference>
<dbReference type="InterPro" id="IPR002123">
    <property type="entry name" value="Plipid/glycerol_acylTrfase"/>
</dbReference>
<comment type="caution">
    <text evidence="5">The sequence shown here is derived from an EMBL/GenBank/DDBJ whole genome shotgun (WGS) entry which is preliminary data.</text>
</comment>
<proteinExistence type="predicted"/>
<accession>A0ABS4U5H8</accession>
<feature type="region of interest" description="Disordered" evidence="3">
    <location>
        <begin position="279"/>
        <end position="307"/>
    </location>
</feature>
<keyword evidence="2 5" id="KW-0012">Acyltransferase</keyword>
<organism evidence="5 6">
    <name type="scientific">Corynebacterium freneyi</name>
    <dbReference type="NCBI Taxonomy" id="134034"/>
    <lineage>
        <taxon>Bacteria</taxon>
        <taxon>Bacillati</taxon>
        <taxon>Actinomycetota</taxon>
        <taxon>Actinomycetes</taxon>
        <taxon>Mycobacteriales</taxon>
        <taxon>Corynebacteriaceae</taxon>
        <taxon>Corynebacterium</taxon>
    </lineage>
</organism>
<feature type="domain" description="Phospholipid/glycerol acyltransferase" evidence="4">
    <location>
        <begin position="67"/>
        <end position="182"/>
    </location>
</feature>
<reference evidence="5 6" key="1">
    <citation type="submission" date="2021-03" db="EMBL/GenBank/DDBJ databases">
        <title>Sequencing the genomes of 1000 actinobacteria strains.</title>
        <authorList>
            <person name="Klenk H.-P."/>
        </authorList>
    </citation>
    <scope>NUCLEOTIDE SEQUENCE [LARGE SCALE GENOMIC DNA]</scope>
    <source>
        <strain evidence="5 6">DSM 44506</strain>
    </source>
</reference>
<dbReference type="SMART" id="SM00563">
    <property type="entry name" value="PlsC"/>
    <property type="match status" value="1"/>
</dbReference>
<dbReference type="SUPFAM" id="SSF69593">
    <property type="entry name" value="Glycerol-3-phosphate (1)-acyltransferase"/>
    <property type="match status" value="1"/>
</dbReference>
<evidence type="ECO:0000256" key="3">
    <source>
        <dbReference type="SAM" id="MobiDB-lite"/>
    </source>
</evidence>